<organism evidence="1">
    <name type="scientific">marine metagenome</name>
    <dbReference type="NCBI Taxonomy" id="408172"/>
    <lineage>
        <taxon>unclassified sequences</taxon>
        <taxon>metagenomes</taxon>
        <taxon>ecological metagenomes</taxon>
    </lineage>
</organism>
<proteinExistence type="predicted"/>
<dbReference type="AlphaFoldDB" id="A0A382WW70"/>
<protein>
    <submittedName>
        <fullName evidence="1">Uncharacterized protein</fullName>
    </submittedName>
</protein>
<gene>
    <name evidence="1" type="ORF">METZ01_LOCUS415807</name>
</gene>
<dbReference type="EMBL" id="UINC01162933">
    <property type="protein sequence ID" value="SVD62953.1"/>
    <property type="molecule type" value="Genomic_DNA"/>
</dbReference>
<feature type="non-terminal residue" evidence="1">
    <location>
        <position position="33"/>
    </location>
</feature>
<accession>A0A382WW70</accession>
<reference evidence="1" key="1">
    <citation type="submission" date="2018-05" db="EMBL/GenBank/DDBJ databases">
        <authorList>
            <person name="Lanie J.A."/>
            <person name="Ng W.-L."/>
            <person name="Kazmierczak K.M."/>
            <person name="Andrzejewski T.M."/>
            <person name="Davidsen T.M."/>
            <person name="Wayne K.J."/>
            <person name="Tettelin H."/>
            <person name="Glass J.I."/>
            <person name="Rusch D."/>
            <person name="Podicherti R."/>
            <person name="Tsui H.-C.T."/>
            <person name="Winkler M.E."/>
        </authorList>
    </citation>
    <scope>NUCLEOTIDE SEQUENCE</scope>
</reference>
<evidence type="ECO:0000313" key="1">
    <source>
        <dbReference type="EMBL" id="SVD62953.1"/>
    </source>
</evidence>
<sequence>MDLVNIKLSPRGQLEVLSKREVSQLLDTSLGGL</sequence>
<name>A0A382WW70_9ZZZZ</name>